<comment type="catalytic activity">
    <reaction evidence="9 11">
        <text>dTMP + ATP = dTDP + ADP</text>
        <dbReference type="Rhea" id="RHEA:13517"/>
        <dbReference type="ChEBI" id="CHEBI:30616"/>
        <dbReference type="ChEBI" id="CHEBI:58369"/>
        <dbReference type="ChEBI" id="CHEBI:63528"/>
        <dbReference type="ChEBI" id="CHEBI:456216"/>
        <dbReference type="EC" id="2.7.4.9"/>
    </reaction>
</comment>
<dbReference type="InterPro" id="IPR018094">
    <property type="entry name" value="Thymidylate_kinase"/>
</dbReference>
<evidence type="ECO:0000256" key="5">
    <source>
        <dbReference type="ARBA" id="ARBA00022727"/>
    </source>
</evidence>
<comment type="function">
    <text evidence="10 11">Phosphorylation of dTMP to form dTDP in both de novo and salvage pathways of dTTP synthesis.</text>
</comment>
<keyword evidence="6 11" id="KW-0547">Nucleotide-binding</keyword>
<dbReference type="SUPFAM" id="SSF52540">
    <property type="entry name" value="P-loop containing nucleoside triphosphate hydrolases"/>
    <property type="match status" value="1"/>
</dbReference>
<dbReference type="InterPro" id="IPR027417">
    <property type="entry name" value="P-loop_NTPase"/>
</dbReference>
<reference evidence="14 16" key="1">
    <citation type="submission" date="2017-10" db="EMBL/GenBank/DDBJ databases">
        <title>Whole-genome sequence of three Streptococcus macedonicus strains isolated from Italian cheeses of the Veneto region.</title>
        <authorList>
            <person name="Treu L."/>
            <person name="De Diego-Diaz B."/>
            <person name="Papadimitriou K."/>
            <person name="Tsakalidou E."/>
            <person name="Corich V."/>
            <person name="Giacomini A."/>
        </authorList>
    </citation>
    <scope>NUCLEOTIDE SEQUENCE [LARGE SCALE GENOMIC DNA]</scope>
    <source>
        <strain evidence="14 16">19AS</strain>
    </source>
</reference>
<dbReference type="EMBL" id="JAPHJC010000015">
    <property type="protein sequence ID" value="MCW8677893.1"/>
    <property type="molecule type" value="Genomic_DNA"/>
</dbReference>
<keyword evidence="8 11" id="KW-0067">ATP-binding</keyword>
<gene>
    <name evidence="11 15" type="primary">tmk</name>
    <name evidence="14" type="ORF">CS009_06490</name>
    <name evidence="15" type="ORF">OQG81_09635</name>
    <name evidence="13" type="ORF">OQH01_05015</name>
</gene>
<keyword evidence="5 11" id="KW-0545">Nucleotide biosynthesis</keyword>
<dbReference type="EMBL" id="PEBN01000030">
    <property type="protein sequence ID" value="PHV57119.1"/>
    <property type="molecule type" value="Genomic_DNA"/>
</dbReference>
<dbReference type="GO" id="GO:0006235">
    <property type="term" value="P:dTTP biosynthetic process"/>
    <property type="evidence" value="ECO:0007669"/>
    <property type="project" value="UniProtKB-UniRule"/>
</dbReference>
<proteinExistence type="inferred from homology"/>
<accession>A0A081JFY4</accession>
<organism evidence="15 17">
    <name type="scientific">Streptococcus macedonicus</name>
    <name type="common">Streptococcus gallolyticus macedonicus</name>
    <dbReference type="NCBI Taxonomy" id="59310"/>
    <lineage>
        <taxon>Bacteria</taxon>
        <taxon>Bacillati</taxon>
        <taxon>Bacillota</taxon>
        <taxon>Bacilli</taxon>
        <taxon>Lactobacillales</taxon>
        <taxon>Streptococcaceae</taxon>
        <taxon>Streptococcus</taxon>
    </lineage>
</organism>
<evidence type="ECO:0000256" key="8">
    <source>
        <dbReference type="ARBA" id="ARBA00022840"/>
    </source>
</evidence>
<dbReference type="RefSeq" id="WP_014295089.1">
    <property type="nucleotide sequence ID" value="NZ_CP113440.1"/>
</dbReference>
<evidence type="ECO:0000256" key="1">
    <source>
        <dbReference type="ARBA" id="ARBA00009776"/>
    </source>
</evidence>
<dbReference type="Proteomes" id="UP001156410">
    <property type="component" value="Chromosome"/>
</dbReference>
<dbReference type="OMA" id="FLYTADH"/>
<evidence type="ECO:0000313" key="18">
    <source>
        <dbReference type="Proteomes" id="UP001209889"/>
    </source>
</evidence>
<reference evidence="15" key="4">
    <citation type="submission" date="2022-11" db="EMBL/GenBank/DDBJ databases">
        <authorList>
            <person name="Johnson J.D."/>
        </authorList>
    </citation>
    <scope>NUCLEOTIDE SEQUENCE</scope>
    <source>
        <strain evidence="13">E28</strain>
        <strain evidence="15">E37</strain>
    </source>
</reference>
<dbReference type="Proteomes" id="UP000221763">
    <property type="component" value="Unassembled WGS sequence"/>
</dbReference>
<name>A0A081JFY4_STRMC</name>
<dbReference type="InterPro" id="IPR018095">
    <property type="entry name" value="Thymidylate_kin_CS"/>
</dbReference>
<dbReference type="GO" id="GO:0005524">
    <property type="term" value="F:ATP binding"/>
    <property type="evidence" value="ECO:0007669"/>
    <property type="project" value="UniProtKB-UniRule"/>
</dbReference>
<dbReference type="FunFam" id="3.40.50.300:FF:000225">
    <property type="entry name" value="Thymidylate kinase"/>
    <property type="match status" value="1"/>
</dbReference>
<keyword evidence="4 11" id="KW-0808">Transferase</keyword>
<evidence type="ECO:0000256" key="10">
    <source>
        <dbReference type="ARBA" id="ARBA00057735"/>
    </source>
</evidence>
<reference evidence="18" key="2">
    <citation type="submission" date="2022-11" db="EMBL/GenBank/DDBJ databases">
        <title>Streptococcus macedonicus and Acinetobacter baumannii: co-inhabitants of the cheese production environment.</title>
        <authorList>
            <person name="Johnson J."/>
            <person name="Curtin C."/>
            <person name="Waite-Cusic J."/>
        </authorList>
    </citation>
    <scope>NUCLEOTIDE SEQUENCE [LARGE SCALE GENOMIC DNA]</scope>
    <source>
        <strain evidence="18">E28</strain>
    </source>
</reference>
<evidence type="ECO:0000256" key="3">
    <source>
        <dbReference type="ARBA" id="ARBA00017144"/>
    </source>
</evidence>
<sequence>MKNGIIISFEGPDGAGKTTVLEQVLPVLQEKGYDIVTTREPGGVEIAERIRDVILDVNHVAMDSKAELLLYMAARRQHYVEKVLPALEVGKVVLIDRFIDSSIAYQGAGRGLDKDIITRLNDFATDGRKPDLTLYFDVESEIGLARIAKNAEREVNRLDLEKLDMHKRVREGYLVLTEQEKRIVTIDASRELADVVSETLHTILEQLAKNE</sequence>
<dbReference type="Pfam" id="PF02223">
    <property type="entry name" value="Thymidylate_kin"/>
    <property type="match status" value="1"/>
</dbReference>
<dbReference type="NCBIfam" id="TIGR00041">
    <property type="entry name" value="DTMP_kinase"/>
    <property type="match status" value="1"/>
</dbReference>
<evidence type="ECO:0000256" key="6">
    <source>
        <dbReference type="ARBA" id="ARBA00022741"/>
    </source>
</evidence>
<keyword evidence="18" id="KW-1185">Reference proteome</keyword>
<keyword evidence="7 11" id="KW-0418">Kinase</keyword>
<dbReference type="Gene3D" id="3.40.50.300">
    <property type="entry name" value="P-loop containing nucleotide triphosphate hydrolases"/>
    <property type="match status" value="1"/>
</dbReference>
<dbReference type="EC" id="2.7.4.9" evidence="2 11"/>
<dbReference type="Proteomes" id="UP001209889">
    <property type="component" value="Unassembled WGS sequence"/>
</dbReference>
<comment type="similarity">
    <text evidence="1 11">Belongs to the thymidylate kinase family.</text>
</comment>
<feature type="binding site" evidence="11">
    <location>
        <begin position="11"/>
        <end position="18"/>
    </location>
    <ligand>
        <name>ATP</name>
        <dbReference type="ChEBI" id="CHEBI:30616"/>
    </ligand>
</feature>
<evidence type="ECO:0000313" key="16">
    <source>
        <dbReference type="Proteomes" id="UP000221763"/>
    </source>
</evidence>
<reference evidence="13" key="6">
    <citation type="submission" date="2024-05" db="EMBL/GenBank/DDBJ databases">
        <title>Streptococcus macedonicus and Acinetobacter baumannii: co-inhabitants of the cheese production environment.</title>
        <authorList>
            <person name="Johnson J."/>
            <person name="Curtin C."/>
            <person name="Waite-Cusic J."/>
        </authorList>
    </citation>
    <scope>NUCLEOTIDE SEQUENCE</scope>
    <source>
        <strain evidence="13">E28</strain>
    </source>
</reference>
<dbReference type="InterPro" id="IPR039430">
    <property type="entry name" value="Thymidylate_kin-like_dom"/>
</dbReference>
<dbReference type="PANTHER" id="PTHR10344">
    <property type="entry name" value="THYMIDYLATE KINASE"/>
    <property type="match status" value="1"/>
</dbReference>
<evidence type="ECO:0000256" key="4">
    <source>
        <dbReference type="ARBA" id="ARBA00022679"/>
    </source>
</evidence>
<dbReference type="GeneID" id="93937157"/>
<evidence type="ECO:0000256" key="11">
    <source>
        <dbReference type="HAMAP-Rule" id="MF_00165"/>
    </source>
</evidence>
<evidence type="ECO:0000313" key="17">
    <source>
        <dbReference type="Proteomes" id="UP001156410"/>
    </source>
</evidence>
<dbReference type="HAMAP" id="MF_00165">
    <property type="entry name" value="Thymidylate_kinase"/>
    <property type="match status" value="1"/>
</dbReference>
<reference evidence="15" key="3">
    <citation type="submission" date="2022-11" db="EMBL/GenBank/DDBJ databases">
        <title>Streptococcus macedonicus and Acinetobacter baumannii: co-inhabitants of the cheese production environment.</title>
        <authorList>
            <person name="Johnson J."/>
        </authorList>
    </citation>
    <scope>NUCLEOTIDE SEQUENCE</scope>
    <source>
        <strain evidence="15">E37</strain>
    </source>
</reference>
<evidence type="ECO:0000256" key="9">
    <source>
        <dbReference type="ARBA" id="ARBA00048743"/>
    </source>
</evidence>
<dbReference type="GO" id="GO:0005829">
    <property type="term" value="C:cytosol"/>
    <property type="evidence" value="ECO:0007669"/>
    <property type="project" value="TreeGrafter"/>
</dbReference>
<evidence type="ECO:0000313" key="15">
    <source>
        <dbReference type="EMBL" id="WAK62946.1"/>
    </source>
</evidence>
<evidence type="ECO:0000256" key="2">
    <source>
        <dbReference type="ARBA" id="ARBA00012980"/>
    </source>
</evidence>
<dbReference type="GO" id="GO:0006227">
    <property type="term" value="P:dUDP biosynthetic process"/>
    <property type="evidence" value="ECO:0007669"/>
    <property type="project" value="TreeGrafter"/>
</dbReference>
<dbReference type="EMBL" id="CP113440">
    <property type="protein sequence ID" value="WAK62946.1"/>
    <property type="molecule type" value="Genomic_DNA"/>
</dbReference>
<reference evidence="18" key="5">
    <citation type="submission" date="2023-07" db="EMBL/GenBank/DDBJ databases">
        <title>Streptococcus macedonicus and Acinetobacter baumannii: co-inhabitants of the cheese production environment.</title>
        <authorList>
            <person name="Johnson J."/>
            <person name="Curtin C."/>
            <person name="Waite-Cusic J."/>
        </authorList>
    </citation>
    <scope>NUCLEOTIDE SEQUENCE [LARGE SCALE GENOMIC DNA]</scope>
    <source>
        <strain evidence="18">E28</strain>
    </source>
</reference>
<dbReference type="AlphaFoldDB" id="A0A081JFY4"/>
<evidence type="ECO:0000256" key="7">
    <source>
        <dbReference type="ARBA" id="ARBA00022777"/>
    </source>
</evidence>
<dbReference type="GO" id="GO:0004798">
    <property type="term" value="F:dTMP kinase activity"/>
    <property type="evidence" value="ECO:0007669"/>
    <property type="project" value="UniProtKB-UniRule"/>
</dbReference>
<evidence type="ECO:0000313" key="14">
    <source>
        <dbReference type="EMBL" id="PHV57119.1"/>
    </source>
</evidence>
<dbReference type="GO" id="GO:0006233">
    <property type="term" value="P:dTDP biosynthetic process"/>
    <property type="evidence" value="ECO:0007669"/>
    <property type="project" value="InterPro"/>
</dbReference>
<dbReference type="PROSITE" id="PS01331">
    <property type="entry name" value="THYMIDYLATE_KINASE"/>
    <property type="match status" value="1"/>
</dbReference>
<evidence type="ECO:0000313" key="13">
    <source>
        <dbReference type="EMBL" id="MCW8677893.1"/>
    </source>
</evidence>
<dbReference type="CDD" id="cd01672">
    <property type="entry name" value="TMPK"/>
    <property type="match status" value="1"/>
</dbReference>
<evidence type="ECO:0000259" key="12">
    <source>
        <dbReference type="Pfam" id="PF02223"/>
    </source>
</evidence>
<dbReference type="PANTHER" id="PTHR10344:SF4">
    <property type="entry name" value="UMP-CMP KINASE 2, MITOCHONDRIAL"/>
    <property type="match status" value="1"/>
</dbReference>
<protein>
    <recommendedName>
        <fullName evidence="3 11">Thymidylate kinase</fullName>
        <ecNumber evidence="2 11">2.7.4.9</ecNumber>
    </recommendedName>
    <alternativeName>
        <fullName evidence="11">dTMP kinase</fullName>
    </alternativeName>
</protein>
<feature type="domain" description="Thymidylate kinase-like" evidence="12">
    <location>
        <begin position="9"/>
        <end position="198"/>
    </location>
</feature>